<dbReference type="GeneID" id="101822855"/>
<evidence type="ECO:0000256" key="1">
    <source>
        <dbReference type="ARBA" id="ARBA00022884"/>
    </source>
</evidence>
<dbReference type="InterPro" id="IPR000504">
    <property type="entry name" value="RRM_dom"/>
</dbReference>
<evidence type="ECO:0000256" key="2">
    <source>
        <dbReference type="PROSITE-ProRule" id="PRU00176"/>
    </source>
</evidence>
<dbReference type="PANTHER" id="PTHR48026:SF27">
    <property type="entry name" value="HETEROGENEOUS NUCLEAR RIBONUCLEOPROTEIN A3-LIKE-RELATED"/>
    <property type="match status" value="1"/>
</dbReference>
<organism evidence="4 5">
    <name type="scientific">Mesocricetus auratus</name>
    <name type="common">Golden hamster</name>
    <dbReference type="NCBI Taxonomy" id="10036"/>
    <lineage>
        <taxon>Eukaryota</taxon>
        <taxon>Metazoa</taxon>
        <taxon>Chordata</taxon>
        <taxon>Craniata</taxon>
        <taxon>Vertebrata</taxon>
        <taxon>Euteleostomi</taxon>
        <taxon>Mammalia</taxon>
        <taxon>Eutheria</taxon>
        <taxon>Euarchontoglires</taxon>
        <taxon>Glires</taxon>
        <taxon>Rodentia</taxon>
        <taxon>Myomorpha</taxon>
        <taxon>Muroidea</taxon>
        <taxon>Cricetidae</taxon>
        <taxon>Cricetinae</taxon>
        <taxon>Mesocricetus</taxon>
    </lineage>
</organism>
<reference evidence="5" key="1">
    <citation type="submission" date="2025-08" db="UniProtKB">
        <authorList>
            <consortium name="RefSeq"/>
        </authorList>
    </citation>
    <scope>IDENTIFICATION</scope>
    <source>
        <tissue evidence="5">Liver</tissue>
    </source>
</reference>
<evidence type="ECO:0000313" key="5">
    <source>
        <dbReference type="RefSeq" id="XP_040607397.1"/>
    </source>
</evidence>
<dbReference type="InterPro" id="IPR012677">
    <property type="entry name" value="Nucleotide-bd_a/b_plait_sf"/>
</dbReference>
<evidence type="ECO:0000313" key="4">
    <source>
        <dbReference type="Proteomes" id="UP000886700"/>
    </source>
</evidence>
<evidence type="ECO:0000259" key="3">
    <source>
        <dbReference type="PROSITE" id="PS50102"/>
    </source>
</evidence>
<keyword evidence="1 2" id="KW-0694">RNA-binding</keyword>
<dbReference type="SMART" id="SM00360">
    <property type="entry name" value="RRM"/>
    <property type="match status" value="1"/>
</dbReference>
<keyword evidence="4" id="KW-1185">Reference proteome</keyword>
<dbReference type="Gene3D" id="3.30.70.330">
    <property type="match status" value="1"/>
</dbReference>
<proteinExistence type="predicted"/>
<dbReference type="PROSITE" id="PS50102">
    <property type="entry name" value="RRM"/>
    <property type="match status" value="1"/>
</dbReference>
<dbReference type="RefSeq" id="XP_040607397.1">
    <property type="nucleotide sequence ID" value="XM_040751463.1"/>
</dbReference>
<sequence>MGVWCNTRAVSREDSVKPGAPLTGKKIFVGGIKEDTEEDNLRDCFKKYGKIETLEVMGDWLSGQKRECVFVILMIVTQLIKLLFRNTTLLTSKTKVEKALSKQEMQSAGSQRGRGGNFGGGGGNFGRGGNFGGRVGNGGGDGGYNRFGGDGGNNGVVMVMVVEEDVVVVDQDVETKC</sequence>
<dbReference type="Proteomes" id="UP000886700">
    <property type="component" value="Unplaced"/>
</dbReference>
<dbReference type="InterPro" id="IPR035979">
    <property type="entry name" value="RBD_domain_sf"/>
</dbReference>
<name>A0ABM2XXK7_MESAU</name>
<protein>
    <submittedName>
        <fullName evidence="5">Heterogeneous nuclear ribonucleoprotein A3-like</fullName>
    </submittedName>
</protein>
<dbReference type="Pfam" id="PF00076">
    <property type="entry name" value="RRM_1"/>
    <property type="match status" value="1"/>
</dbReference>
<feature type="domain" description="RRM" evidence="3">
    <location>
        <begin position="25"/>
        <end position="101"/>
    </location>
</feature>
<accession>A0ABM2XXK7</accession>
<dbReference type="PANTHER" id="PTHR48026">
    <property type="entry name" value="HOMOLOGOUS TO DROSOPHILA SQD (SQUID) PROTEIN"/>
    <property type="match status" value="1"/>
</dbReference>
<dbReference type="SUPFAM" id="SSF54928">
    <property type="entry name" value="RNA-binding domain, RBD"/>
    <property type="match status" value="1"/>
</dbReference>
<gene>
    <name evidence="5" type="primary">LOC101822855</name>
</gene>